<evidence type="ECO:0000313" key="2">
    <source>
        <dbReference type="EMBL" id="CEM52081.1"/>
    </source>
</evidence>
<sequence length="172" mass="18837">MQTSPTPQILPEEGKEEGRSIKPETLSPPVSRQERLERCLALKRQIQSNENVIRGLYSEIHTAKCALAKVADVPDERSITNELLVGSLTRSAHSLLQCARASASSGVPMTDATLRLLDGAIHSLEPVRGLDGELDEKLEKLVSVRREKEAANVARKHSRRLSAKNMKGPGGR</sequence>
<dbReference type="VEuPathDB" id="CryptoDB:Cvel_11056"/>
<protein>
    <submittedName>
        <fullName evidence="2">Uncharacterized protein</fullName>
    </submittedName>
</protein>
<feature type="region of interest" description="Disordered" evidence="1">
    <location>
        <begin position="149"/>
        <end position="172"/>
    </location>
</feature>
<evidence type="ECO:0000256" key="1">
    <source>
        <dbReference type="SAM" id="MobiDB-lite"/>
    </source>
</evidence>
<name>A0A0G4I552_9ALVE</name>
<gene>
    <name evidence="2" type="ORF">Cvel_11056</name>
</gene>
<feature type="compositionally biased region" description="Basic and acidic residues" evidence="1">
    <location>
        <begin position="12"/>
        <end position="22"/>
    </location>
</feature>
<feature type="region of interest" description="Disordered" evidence="1">
    <location>
        <begin position="1"/>
        <end position="32"/>
    </location>
</feature>
<proteinExistence type="predicted"/>
<dbReference type="EMBL" id="CDMZ01005134">
    <property type="protein sequence ID" value="CEM52081.1"/>
    <property type="molecule type" value="Genomic_DNA"/>
</dbReference>
<reference evidence="2" key="1">
    <citation type="submission" date="2014-11" db="EMBL/GenBank/DDBJ databases">
        <authorList>
            <person name="Otto D Thomas"/>
            <person name="Naeem Raeece"/>
        </authorList>
    </citation>
    <scope>NUCLEOTIDE SEQUENCE</scope>
</reference>
<organism evidence="2">
    <name type="scientific">Chromera velia CCMP2878</name>
    <dbReference type="NCBI Taxonomy" id="1169474"/>
    <lineage>
        <taxon>Eukaryota</taxon>
        <taxon>Sar</taxon>
        <taxon>Alveolata</taxon>
        <taxon>Colpodellida</taxon>
        <taxon>Chromeraceae</taxon>
        <taxon>Chromera</taxon>
    </lineage>
</organism>
<accession>A0A0G4I552</accession>
<dbReference type="AlphaFoldDB" id="A0A0G4I552"/>